<dbReference type="Gene3D" id="1.25.40.10">
    <property type="entry name" value="Tetratricopeptide repeat domain"/>
    <property type="match status" value="1"/>
</dbReference>
<evidence type="ECO:0000256" key="3">
    <source>
        <dbReference type="ARBA" id="ARBA00022679"/>
    </source>
</evidence>
<dbReference type="SUPFAM" id="SSF48452">
    <property type="entry name" value="TPR-like"/>
    <property type="match status" value="1"/>
</dbReference>
<evidence type="ECO:0000256" key="6">
    <source>
        <dbReference type="ARBA" id="ARBA00022737"/>
    </source>
</evidence>
<dbReference type="SUPFAM" id="SSF140931">
    <property type="entry name" value="Fic-like"/>
    <property type="match status" value="1"/>
</dbReference>
<comment type="catalytic activity">
    <reaction evidence="14">
        <text>L-tyrosyl-[protein] + ATP = O-(5'-adenylyl)-L-tyrosyl-[protein] + diphosphate</text>
        <dbReference type="Rhea" id="RHEA:54288"/>
        <dbReference type="Rhea" id="RHEA-COMP:10136"/>
        <dbReference type="Rhea" id="RHEA-COMP:13846"/>
        <dbReference type="ChEBI" id="CHEBI:30616"/>
        <dbReference type="ChEBI" id="CHEBI:33019"/>
        <dbReference type="ChEBI" id="CHEBI:46858"/>
        <dbReference type="ChEBI" id="CHEBI:83624"/>
        <dbReference type="EC" id="2.7.7.108"/>
    </reaction>
</comment>
<dbReference type="PANTHER" id="PTHR13504">
    <property type="entry name" value="FIDO DOMAIN-CONTAINING PROTEIN DDB_G0283145"/>
    <property type="match status" value="1"/>
</dbReference>
<name>A0ABD3W932_SINWO</name>
<evidence type="ECO:0000256" key="11">
    <source>
        <dbReference type="ARBA" id="ARBA00023136"/>
    </source>
</evidence>
<keyword evidence="6" id="KW-0677">Repeat</keyword>
<evidence type="ECO:0000256" key="9">
    <source>
        <dbReference type="ARBA" id="ARBA00022840"/>
    </source>
</evidence>
<evidence type="ECO:0000256" key="8">
    <source>
        <dbReference type="ARBA" id="ARBA00022803"/>
    </source>
</evidence>
<keyword evidence="7 16" id="KW-0547">Nucleotide-binding</keyword>
<protein>
    <recommendedName>
        <fullName evidence="12">protein adenylyltransferase</fullName>
        <ecNumber evidence="12">2.7.7.108</ecNumber>
    </recommendedName>
</protein>
<evidence type="ECO:0000313" key="22">
    <source>
        <dbReference type="EMBL" id="KAL3869906.1"/>
    </source>
</evidence>
<keyword evidence="4 20" id="KW-0812">Transmembrane</keyword>
<keyword evidence="5" id="KW-0548">Nucleotidyltransferase</keyword>
<evidence type="ECO:0000256" key="5">
    <source>
        <dbReference type="ARBA" id="ARBA00022695"/>
    </source>
</evidence>
<evidence type="ECO:0000313" key="23">
    <source>
        <dbReference type="Proteomes" id="UP001634394"/>
    </source>
</evidence>
<evidence type="ECO:0000256" key="12">
    <source>
        <dbReference type="ARBA" id="ARBA00034531"/>
    </source>
</evidence>
<keyword evidence="11 20" id="KW-0472">Membrane</keyword>
<comment type="caution">
    <text evidence="22">The sequence shown here is derived from an EMBL/GenBank/DDBJ whole genome shotgun (WGS) entry which is preliminary data.</text>
</comment>
<feature type="binding site" evidence="16">
    <location>
        <begin position="374"/>
        <end position="375"/>
    </location>
    <ligand>
        <name>ATP</name>
        <dbReference type="ChEBI" id="CHEBI:30616"/>
    </ligand>
</feature>
<dbReference type="PROSITE" id="PS50005">
    <property type="entry name" value="TPR"/>
    <property type="match status" value="1"/>
</dbReference>
<comment type="similarity">
    <text evidence="2">Belongs to the fic family.</text>
</comment>
<feature type="site" description="Important for autoinhibition of adenylyltransferase activity" evidence="17">
    <location>
        <position position="209"/>
    </location>
</feature>
<keyword evidence="8 19" id="KW-0802">TPR repeat</keyword>
<dbReference type="EMBL" id="JBJQND010000008">
    <property type="protein sequence ID" value="KAL3869905.1"/>
    <property type="molecule type" value="Genomic_DNA"/>
</dbReference>
<comment type="subcellular location">
    <subcellularLocation>
        <location evidence="1">Membrane</location>
        <topology evidence="1">Single-pass membrane protein</topology>
    </subcellularLocation>
</comment>
<evidence type="ECO:0000256" key="19">
    <source>
        <dbReference type="PROSITE-ProRule" id="PRU00339"/>
    </source>
</evidence>
<reference evidence="22 23" key="1">
    <citation type="submission" date="2024-11" db="EMBL/GenBank/DDBJ databases">
        <title>Chromosome-level genome assembly of the freshwater bivalve Anodonta woodiana.</title>
        <authorList>
            <person name="Chen X."/>
        </authorList>
    </citation>
    <scope>NUCLEOTIDE SEQUENCE [LARGE SCALE GENOMIC DNA]</scope>
    <source>
        <strain evidence="22">MN2024</strain>
        <tissue evidence="22">Gills</tissue>
    </source>
</reference>
<evidence type="ECO:0000256" key="14">
    <source>
        <dbReference type="ARBA" id="ARBA00048696"/>
    </source>
</evidence>
<dbReference type="AlphaFoldDB" id="A0ABD3W932"/>
<feature type="binding site" evidence="16">
    <location>
        <begin position="342"/>
        <end position="349"/>
    </location>
    <ligand>
        <name>ATP</name>
        <dbReference type="ChEBI" id="CHEBI:30616"/>
    </ligand>
</feature>
<feature type="transmembrane region" description="Helical" evidence="20">
    <location>
        <begin position="20"/>
        <end position="45"/>
    </location>
</feature>
<evidence type="ECO:0000256" key="2">
    <source>
        <dbReference type="ARBA" id="ARBA00009742"/>
    </source>
</evidence>
<dbReference type="InterPro" id="IPR003812">
    <property type="entry name" value="Fido"/>
</dbReference>
<evidence type="ECO:0000256" key="7">
    <source>
        <dbReference type="ARBA" id="ARBA00022741"/>
    </source>
</evidence>
<keyword evidence="10 20" id="KW-1133">Transmembrane helix</keyword>
<feature type="active site" evidence="15">
    <location>
        <position position="338"/>
    </location>
</feature>
<accession>A0ABD3W932</accession>
<dbReference type="PANTHER" id="PTHR13504:SF34">
    <property type="entry name" value="PROTEIN ADENYLYLTRANSFERASE FICD"/>
    <property type="match status" value="1"/>
</dbReference>
<evidence type="ECO:0000256" key="1">
    <source>
        <dbReference type="ARBA" id="ARBA00004167"/>
    </source>
</evidence>
<keyword evidence="3" id="KW-0808">Transferase</keyword>
<dbReference type="Pfam" id="PF02661">
    <property type="entry name" value="Fic"/>
    <property type="match status" value="1"/>
</dbReference>
<evidence type="ECO:0000256" key="16">
    <source>
        <dbReference type="PIRSR" id="PIRSR640198-2"/>
    </source>
</evidence>
<dbReference type="InterPro" id="IPR019734">
    <property type="entry name" value="TPR_rpt"/>
</dbReference>
<feature type="binding site" evidence="16">
    <location>
        <position position="382"/>
    </location>
    <ligand>
        <name>ATP</name>
        <dbReference type="ChEBI" id="CHEBI:30616"/>
    </ligand>
</feature>
<dbReference type="InterPro" id="IPR040198">
    <property type="entry name" value="Fido_containing"/>
</dbReference>
<evidence type="ECO:0000256" key="18">
    <source>
        <dbReference type="PIRSR" id="PIRSR640198-4"/>
    </source>
</evidence>
<dbReference type="EMBL" id="JBJQND010000008">
    <property type="protein sequence ID" value="KAL3869906.1"/>
    <property type="molecule type" value="Genomic_DNA"/>
</dbReference>
<evidence type="ECO:0000256" key="17">
    <source>
        <dbReference type="PIRSR" id="PIRSR640198-3"/>
    </source>
</evidence>
<dbReference type="InterPro" id="IPR011990">
    <property type="entry name" value="TPR-like_helical_dom_sf"/>
</dbReference>
<dbReference type="InterPro" id="IPR036597">
    <property type="entry name" value="Fido-like_dom_sf"/>
</dbReference>
<dbReference type="PROSITE" id="PS51459">
    <property type="entry name" value="FIDO"/>
    <property type="match status" value="1"/>
</dbReference>
<dbReference type="GO" id="GO:0070733">
    <property type="term" value="F:AMPylase activity"/>
    <property type="evidence" value="ECO:0007669"/>
    <property type="project" value="UniProtKB-EC"/>
</dbReference>
<dbReference type="GO" id="GO:0016020">
    <property type="term" value="C:membrane"/>
    <property type="evidence" value="ECO:0007669"/>
    <property type="project" value="UniProtKB-SubCell"/>
</dbReference>
<keyword evidence="23" id="KW-1185">Reference proteome</keyword>
<dbReference type="GO" id="GO:0005524">
    <property type="term" value="F:ATP binding"/>
    <property type="evidence" value="ECO:0007669"/>
    <property type="project" value="UniProtKB-KW"/>
</dbReference>
<dbReference type="EC" id="2.7.7.108" evidence="12"/>
<feature type="repeat" description="TPR" evidence="19">
    <location>
        <begin position="80"/>
        <end position="113"/>
    </location>
</feature>
<evidence type="ECO:0000259" key="21">
    <source>
        <dbReference type="PROSITE" id="PS51459"/>
    </source>
</evidence>
<comment type="catalytic activity">
    <reaction evidence="13">
        <text>L-threonyl-[protein] + ATP = 3-O-(5'-adenylyl)-L-threonyl-[protein] + diphosphate</text>
        <dbReference type="Rhea" id="RHEA:54292"/>
        <dbReference type="Rhea" id="RHEA-COMP:11060"/>
        <dbReference type="Rhea" id="RHEA-COMP:13847"/>
        <dbReference type="ChEBI" id="CHEBI:30013"/>
        <dbReference type="ChEBI" id="CHEBI:30616"/>
        <dbReference type="ChEBI" id="CHEBI:33019"/>
        <dbReference type="ChEBI" id="CHEBI:138113"/>
        <dbReference type="EC" id="2.7.7.108"/>
    </reaction>
</comment>
<dbReference type="Gene3D" id="1.10.3290.10">
    <property type="entry name" value="Fido-like domain"/>
    <property type="match status" value="1"/>
</dbReference>
<evidence type="ECO:0000256" key="13">
    <source>
        <dbReference type="ARBA" id="ARBA00047939"/>
    </source>
</evidence>
<evidence type="ECO:0000256" key="20">
    <source>
        <dbReference type="SAM" id="Phobius"/>
    </source>
</evidence>
<organism evidence="22 23">
    <name type="scientific">Sinanodonta woodiana</name>
    <name type="common">Chinese pond mussel</name>
    <name type="synonym">Anodonta woodiana</name>
    <dbReference type="NCBI Taxonomy" id="1069815"/>
    <lineage>
        <taxon>Eukaryota</taxon>
        <taxon>Metazoa</taxon>
        <taxon>Spiralia</taxon>
        <taxon>Lophotrochozoa</taxon>
        <taxon>Mollusca</taxon>
        <taxon>Bivalvia</taxon>
        <taxon>Autobranchia</taxon>
        <taxon>Heteroconchia</taxon>
        <taxon>Palaeoheterodonta</taxon>
        <taxon>Unionida</taxon>
        <taxon>Unionoidea</taxon>
        <taxon>Unionidae</taxon>
        <taxon>Unioninae</taxon>
        <taxon>Sinanodonta</taxon>
    </lineage>
</organism>
<proteinExistence type="inferred from homology"/>
<evidence type="ECO:0000256" key="10">
    <source>
        <dbReference type="ARBA" id="ARBA00022989"/>
    </source>
</evidence>
<dbReference type="Proteomes" id="UP001634394">
    <property type="component" value="Unassembled WGS sequence"/>
</dbReference>
<evidence type="ECO:0000256" key="15">
    <source>
        <dbReference type="PIRSR" id="PIRSR640198-1"/>
    </source>
</evidence>
<sequence>MTAEQWKTQSDTRMFRPPFLVLIILSGVTVAYLMSYQLPFLLSFFSAKRQLRALSVGDTSVILRVRQKNIPANLDLQKEALTAMNLALDMDLQGKHNKALKLFQHALSLDPRHADILTYYGEFLEKHEKDVKKAEHFYRKALFVCPNHSRALTNRERILPIVEEIDQTMYNQIDKKLNLLYKVPPNHPGLRRMKKEAYFLHIYHTNAIEGNTLTLSQTRAIVETRIAVGGKSLVEQNEVLGLDAALSYINNTLLGKVGSLILQDILEIHRRVLGFVDLFEAGRIRTTQVFVGDFIPPASKEVPELMDDFIEWLNSREALQLHPIEYAALAHYKLVVIHPFYDGNGRASRLLMNLILMQAGFPPVTIKVEDRHIYYDVLQQANEGDIRPFIRFIAECTESTLDEFLMASLDNAASVIPQLSINKTHPQRIIQIENTENDNDE</sequence>
<feature type="domain" description="Fido" evidence="21">
    <location>
        <begin position="260"/>
        <end position="395"/>
    </location>
</feature>
<feature type="glycosylation site" description="N-linked (GlcNAc...) asparagine" evidence="18">
    <location>
        <position position="250"/>
    </location>
</feature>
<evidence type="ECO:0000256" key="4">
    <source>
        <dbReference type="ARBA" id="ARBA00022692"/>
    </source>
</evidence>
<gene>
    <name evidence="22" type="ORF">ACJMK2_042529</name>
</gene>
<keyword evidence="9 16" id="KW-0067">ATP-binding</keyword>